<proteinExistence type="predicted"/>
<sequence length="93" mass="9942">MAALRAPDGRASGILGGELAEGIGRRFQASGAIFIDVTTVHRYVQPGCARLNVTFRQDDVLIPGAATPERQTIEFGINYCLDGSPPASLEIQR</sequence>
<protein>
    <submittedName>
        <fullName evidence="1">Uncharacterized protein</fullName>
    </submittedName>
</protein>
<dbReference type="EMBL" id="JANWTP010000009">
    <property type="protein sequence ID" value="MDC8637157.1"/>
    <property type="molecule type" value="Genomic_DNA"/>
</dbReference>
<evidence type="ECO:0000313" key="2">
    <source>
        <dbReference type="Proteomes" id="UP001140230"/>
    </source>
</evidence>
<dbReference type="AlphaFoldDB" id="A0A9X4BQU7"/>
<reference evidence="1" key="1">
    <citation type="journal article" date="2022" name="Phytopathology">
        <title>Whole genome sequencing-based tracing of a 2022 introduction and outbreak of Xanthomonas hortorum pv. pelargonii.</title>
        <authorList>
            <person name="Iruegas Bocardo F."/>
            <person name="Weisberg A.J."/>
            <person name="Riutta E.R."/>
            <person name="Kilday K.B."/>
            <person name="Bonkowski J.C."/>
            <person name="Creswell T.C."/>
            <person name="Daughtrey M."/>
            <person name="Rane K.K."/>
            <person name="Grunwald N.J."/>
            <person name="Chang J.H."/>
            <person name="Putnam M."/>
        </authorList>
    </citation>
    <scope>NUCLEOTIDE SEQUENCE</scope>
    <source>
        <strain evidence="1">22-338</strain>
    </source>
</reference>
<reference evidence="1" key="2">
    <citation type="submission" date="2022-08" db="EMBL/GenBank/DDBJ databases">
        <authorList>
            <person name="Iruegas-Bocardo F."/>
            <person name="Weisberg A.J."/>
            <person name="Riutta E.R."/>
            <person name="Kilday K."/>
            <person name="Bonkowski J.C."/>
            <person name="Creswell T."/>
            <person name="Daughtrey M.L."/>
            <person name="Rane K."/>
            <person name="Grunwald N.J."/>
            <person name="Chang J.H."/>
            <person name="Putnam M.L."/>
        </authorList>
    </citation>
    <scope>NUCLEOTIDE SEQUENCE</scope>
    <source>
        <strain evidence="1">22-338</strain>
    </source>
</reference>
<dbReference type="RefSeq" id="WP_273663655.1">
    <property type="nucleotide sequence ID" value="NZ_CP168178.1"/>
</dbReference>
<evidence type="ECO:0000313" key="1">
    <source>
        <dbReference type="EMBL" id="MDC8637157.1"/>
    </source>
</evidence>
<comment type="caution">
    <text evidence="1">The sequence shown here is derived from an EMBL/GenBank/DDBJ whole genome shotgun (WGS) entry which is preliminary data.</text>
</comment>
<dbReference type="Proteomes" id="UP001140230">
    <property type="component" value="Unassembled WGS sequence"/>
</dbReference>
<organism evidence="1 2">
    <name type="scientific">Xanthomonas hortorum pv. hederae</name>
    <dbReference type="NCBI Taxonomy" id="453603"/>
    <lineage>
        <taxon>Bacteria</taxon>
        <taxon>Pseudomonadati</taxon>
        <taxon>Pseudomonadota</taxon>
        <taxon>Gammaproteobacteria</taxon>
        <taxon>Lysobacterales</taxon>
        <taxon>Lysobacteraceae</taxon>
        <taxon>Xanthomonas</taxon>
    </lineage>
</organism>
<gene>
    <name evidence="1" type="ORF">NY667_04880</name>
</gene>
<accession>A0A9X4BQU7</accession>
<name>A0A9X4BQU7_9XANT</name>